<dbReference type="PANTHER" id="PTHR30560">
    <property type="entry name" value="TRIGGER FACTOR CHAPERONE AND PEPTIDYL-PROLYL CIS/TRANS ISOMERASE"/>
    <property type="match status" value="1"/>
</dbReference>
<dbReference type="InterPro" id="IPR036611">
    <property type="entry name" value="Trigger_fac_ribosome-bd_sf"/>
</dbReference>
<evidence type="ECO:0000256" key="1">
    <source>
        <dbReference type="ARBA" id="ARBA00000971"/>
    </source>
</evidence>
<comment type="caution">
    <text evidence="15">The sequence shown here is derived from an EMBL/GenBank/DDBJ whole genome shotgun (WGS) entry which is preliminary data.</text>
</comment>
<reference evidence="15 16" key="1">
    <citation type="submission" date="2019-06" db="EMBL/GenBank/DDBJ databases">
        <title>Draft genome of Aliikangiella marina GYP-15.</title>
        <authorList>
            <person name="Wang G."/>
        </authorList>
    </citation>
    <scope>NUCLEOTIDE SEQUENCE [LARGE SCALE GENOMIC DNA]</scope>
    <source>
        <strain evidence="15 16">GYP-15</strain>
    </source>
</reference>
<name>A0A545TDX2_9GAMM</name>
<organism evidence="15 16">
    <name type="scientific">Aliikangiella marina</name>
    <dbReference type="NCBI Taxonomy" id="1712262"/>
    <lineage>
        <taxon>Bacteria</taxon>
        <taxon>Pseudomonadati</taxon>
        <taxon>Pseudomonadota</taxon>
        <taxon>Gammaproteobacteria</taxon>
        <taxon>Oceanospirillales</taxon>
        <taxon>Pleioneaceae</taxon>
        <taxon>Aliikangiella</taxon>
    </lineage>
</organism>
<evidence type="ECO:0000256" key="10">
    <source>
        <dbReference type="ARBA" id="ARBA00029986"/>
    </source>
</evidence>
<dbReference type="InterPro" id="IPR046357">
    <property type="entry name" value="PPIase_dom_sf"/>
</dbReference>
<dbReference type="Gene3D" id="3.30.70.1050">
    <property type="entry name" value="Trigger factor ribosome-binding domain"/>
    <property type="match status" value="1"/>
</dbReference>
<dbReference type="InterPro" id="IPR001179">
    <property type="entry name" value="PPIase_FKBP_dom"/>
</dbReference>
<dbReference type="InterPro" id="IPR008881">
    <property type="entry name" value="Trigger_fac_ribosome-bd_bac"/>
</dbReference>
<gene>
    <name evidence="11" type="primary">tig</name>
    <name evidence="15" type="ORF">FLL45_10865</name>
</gene>
<dbReference type="Proteomes" id="UP000317839">
    <property type="component" value="Unassembled WGS sequence"/>
</dbReference>
<comment type="subcellular location">
    <subcellularLocation>
        <location evidence="11">Cytoplasm</location>
    </subcellularLocation>
    <text evidence="11">About half TF is bound to the ribosome near the polypeptide exit tunnel while the other half is free in the cytoplasm.</text>
</comment>
<feature type="domain" description="PPIase FKBP-type" evidence="14">
    <location>
        <begin position="161"/>
        <end position="243"/>
    </location>
</feature>
<keyword evidence="8 11" id="KW-0413">Isomerase</keyword>
<keyword evidence="11" id="KW-0963">Cytoplasm</keyword>
<keyword evidence="6 11" id="KW-0697">Rotamase</keyword>
<evidence type="ECO:0000256" key="4">
    <source>
        <dbReference type="ARBA" id="ARBA00016902"/>
    </source>
</evidence>
<evidence type="ECO:0000313" key="16">
    <source>
        <dbReference type="Proteomes" id="UP000317839"/>
    </source>
</evidence>
<dbReference type="InterPro" id="IPR037041">
    <property type="entry name" value="Trigger_fac_C_sf"/>
</dbReference>
<evidence type="ECO:0000256" key="7">
    <source>
        <dbReference type="ARBA" id="ARBA00023186"/>
    </source>
</evidence>
<dbReference type="PANTHER" id="PTHR30560:SF3">
    <property type="entry name" value="TRIGGER FACTOR-LIKE PROTEIN TIG, CHLOROPLASTIC"/>
    <property type="match status" value="1"/>
</dbReference>
<dbReference type="PIRSF" id="PIRSF003095">
    <property type="entry name" value="Trigger_factor"/>
    <property type="match status" value="1"/>
</dbReference>
<evidence type="ECO:0000256" key="3">
    <source>
        <dbReference type="ARBA" id="ARBA00013194"/>
    </source>
</evidence>
<comment type="function">
    <text evidence="11">Involved in protein export. Acts as a chaperone by maintaining the newly synthesized protein in an open conformation. Functions as a peptidyl-prolyl cis-trans isomerase.</text>
</comment>
<keyword evidence="5 11" id="KW-0132">Cell division</keyword>
<dbReference type="InterPro" id="IPR008880">
    <property type="entry name" value="Trigger_fac_C"/>
</dbReference>
<dbReference type="SUPFAM" id="SSF102735">
    <property type="entry name" value="Trigger factor ribosome-binding domain"/>
    <property type="match status" value="1"/>
</dbReference>
<dbReference type="SUPFAM" id="SSF54534">
    <property type="entry name" value="FKBP-like"/>
    <property type="match status" value="1"/>
</dbReference>
<dbReference type="Pfam" id="PF05697">
    <property type="entry name" value="Trigger_N"/>
    <property type="match status" value="1"/>
</dbReference>
<evidence type="ECO:0000313" key="15">
    <source>
        <dbReference type="EMBL" id="TQV75419.1"/>
    </source>
</evidence>
<dbReference type="GO" id="GO:0044183">
    <property type="term" value="F:protein folding chaperone"/>
    <property type="evidence" value="ECO:0007669"/>
    <property type="project" value="TreeGrafter"/>
</dbReference>
<evidence type="ECO:0000256" key="8">
    <source>
        <dbReference type="ARBA" id="ARBA00023235"/>
    </source>
</evidence>
<keyword evidence="7 11" id="KW-0143">Chaperone</keyword>
<dbReference type="Pfam" id="PF05698">
    <property type="entry name" value="Trigger_C"/>
    <property type="match status" value="1"/>
</dbReference>
<dbReference type="RefSeq" id="WP_142942033.1">
    <property type="nucleotide sequence ID" value="NZ_VIKR01000002.1"/>
</dbReference>
<dbReference type="Gene3D" id="1.10.3120.10">
    <property type="entry name" value="Trigger factor, C-terminal domain"/>
    <property type="match status" value="1"/>
</dbReference>
<dbReference type="GO" id="GO:0051301">
    <property type="term" value="P:cell division"/>
    <property type="evidence" value="ECO:0007669"/>
    <property type="project" value="UniProtKB-KW"/>
</dbReference>
<protein>
    <recommendedName>
        <fullName evidence="4 11">Trigger factor</fullName>
        <shortName evidence="11">TF</shortName>
        <ecNumber evidence="3 11">5.2.1.8</ecNumber>
    </recommendedName>
    <alternativeName>
        <fullName evidence="10 11">PPIase</fullName>
    </alternativeName>
</protein>
<evidence type="ECO:0000256" key="9">
    <source>
        <dbReference type="ARBA" id="ARBA00023306"/>
    </source>
</evidence>
<sequence length="442" mass="49351">MQVSVETTNGLERKLTIGVPASNVDDVALTRMKELAKSQRMNGFRPGKIPLNVIKKRFGGHVRQEVVSEVMQRSFYEAVVQEKLQPAGAPHIEPISVEEGKDLEFTATFEIYPEVELKDFANINIEKMTSEVKDEDLTKMIDTLREQQANWVEVKRKSKEGDQVNIDFVGKIDGEEFAGGKADGFDLELGSKQMIPGFEDQLIGAKAGDEVEVTVTFPEDYQNKEVAGKEATFATTVNIVNKKEALKLGELAEKLGIEDGSVPNMKADVRKNMERELNQVLKAKVKEQVMESLVEAHEFDIPKAMIDQEIEALKQQAMQQFGGQGASLPDLPAELFEEKANRRVKLGLIVAEVIKQNKLTADKDKVRSKLEEIASVYEQPEQVVNYYLSDENRLNEVEQLVLEDSVIEFVENAAAVTEKAVDFDAVMNPKADAEEASEDKAE</sequence>
<evidence type="ECO:0000256" key="12">
    <source>
        <dbReference type="PROSITE-ProRule" id="PRU00277"/>
    </source>
</evidence>
<evidence type="ECO:0000256" key="6">
    <source>
        <dbReference type="ARBA" id="ARBA00023110"/>
    </source>
</evidence>
<dbReference type="InterPro" id="IPR027304">
    <property type="entry name" value="Trigger_fact/SurA_dom_sf"/>
</dbReference>
<dbReference type="HAMAP" id="MF_00303">
    <property type="entry name" value="Trigger_factor_Tig"/>
    <property type="match status" value="1"/>
</dbReference>
<comment type="catalytic activity">
    <reaction evidence="1 11 12">
        <text>[protein]-peptidylproline (omega=180) = [protein]-peptidylproline (omega=0)</text>
        <dbReference type="Rhea" id="RHEA:16237"/>
        <dbReference type="Rhea" id="RHEA-COMP:10747"/>
        <dbReference type="Rhea" id="RHEA-COMP:10748"/>
        <dbReference type="ChEBI" id="CHEBI:83833"/>
        <dbReference type="ChEBI" id="CHEBI:83834"/>
        <dbReference type="EC" id="5.2.1.8"/>
    </reaction>
</comment>
<dbReference type="GO" id="GO:0043335">
    <property type="term" value="P:protein unfolding"/>
    <property type="evidence" value="ECO:0007669"/>
    <property type="project" value="TreeGrafter"/>
</dbReference>
<dbReference type="AlphaFoldDB" id="A0A545TDX2"/>
<keyword evidence="16" id="KW-1185">Reference proteome</keyword>
<dbReference type="GO" id="GO:0043022">
    <property type="term" value="F:ribosome binding"/>
    <property type="evidence" value="ECO:0007669"/>
    <property type="project" value="TreeGrafter"/>
</dbReference>
<dbReference type="Pfam" id="PF00254">
    <property type="entry name" value="FKBP_C"/>
    <property type="match status" value="1"/>
</dbReference>
<dbReference type="GO" id="GO:0005737">
    <property type="term" value="C:cytoplasm"/>
    <property type="evidence" value="ECO:0007669"/>
    <property type="project" value="UniProtKB-SubCell"/>
</dbReference>
<dbReference type="EC" id="5.2.1.8" evidence="3 11"/>
<evidence type="ECO:0000259" key="14">
    <source>
        <dbReference type="PROSITE" id="PS50059"/>
    </source>
</evidence>
<keyword evidence="9 11" id="KW-0131">Cell cycle</keyword>
<accession>A0A545TDX2</accession>
<dbReference type="PROSITE" id="PS50059">
    <property type="entry name" value="FKBP_PPIASE"/>
    <property type="match status" value="1"/>
</dbReference>
<evidence type="ECO:0000256" key="5">
    <source>
        <dbReference type="ARBA" id="ARBA00022618"/>
    </source>
</evidence>
<dbReference type="EMBL" id="VIKR01000002">
    <property type="protein sequence ID" value="TQV75419.1"/>
    <property type="molecule type" value="Genomic_DNA"/>
</dbReference>
<comment type="domain">
    <text evidence="11">Consists of 3 domains; the N-terminus binds the ribosome, the middle domain has PPIase activity, while the C-terminus has intrinsic chaperone activity on its own.</text>
</comment>
<dbReference type="GO" id="GO:0051083">
    <property type="term" value="P:'de novo' cotranslational protein folding"/>
    <property type="evidence" value="ECO:0007669"/>
    <property type="project" value="TreeGrafter"/>
</dbReference>
<proteinExistence type="inferred from homology"/>
<dbReference type="OrthoDB" id="9767721at2"/>
<dbReference type="FunFam" id="3.10.50.40:FF:000001">
    <property type="entry name" value="Trigger factor"/>
    <property type="match status" value="1"/>
</dbReference>
<dbReference type="NCBIfam" id="TIGR00115">
    <property type="entry name" value="tig"/>
    <property type="match status" value="1"/>
</dbReference>
<dbReference type="Gene3D" id="3.10.50.40">
    <property type="match status" value="1"/>
</dbReference>
<dbReference type="InterPro" id="IPR005215">
    <property type="entry name" value="Trig_fac"/>
</dbReference>
<evidence type="ECO:0000256" key="2">
    <source>
        <dbReference type="ARBA" id="ARBA00005464"/>
    </source>
</evidence>
<dbReference type="GO" id="GO:0003755">
    <property type="term" value="F:peptidyl-prolyl cis-trans isomerase activity"/>
    <property type="evidence" value="ECO:0007669"/>
    <property type="project" value="UniProtKB-UniRule"/>
</dbReference>
<dbReference type="GO" id="GO:0015031">
    <property type="term" value="P:protein transport"/>
    <property type="evidence" value="ECO:0007669"/>
    <property type="project" value="UniProtKB-UniRule"/>
</dbReference>
<evidence type="ECO:0000256" key="13">
    <source>
        <dbReference type="RuleBase" id="RU003914"/>
    </source>
</evidence>
<dbReference type="SUPFAM" id="SSF109998">
    <property type="entry name" value="Triger factor/SurA peptide-binding domain-like"/>
    <property type="match status" value="1"/>
</dbReference>
<evidence type="ECO:0000256" key="11">
    <source>
        <dbReference type="HAMAP-Rule" id="MF_00303"/>
    </source>
</evidence>
<comment type="similarity">
    <text evidence="2 11 13">Belongs to the FKBP-type PPIase family. Tig subfamily.</text>
</comment>